<feature type="transmembrane region" description="Helical" evidence="1">
    <location>
        <begin position="21"/>
        <end position="42"/>
    </location>
</feature>
<reference evidence="2 3" key="1">
    <citation type="submission" date="2023-07" db="EMBL/GenBank/DDBJ databases">
        <title>Sorghum-associated microbial communities from plants grown in Nebraska, USA.</title>
        <authorList>
            <person name="Schachtman D."/>
        </authorList>
    </citation>
    <scope>NUCLEOTIDE SEQUENCE [LARGE SCALE GENOMIC DNA]</scope>
    <source>
        <strain evidence="2 3">BE124</strain>
    </source>
</reference>
<feature type="transmembrane region" description="Helical" evidence="1">
    <location>
        <begin position="48"/>
        <end position="78"/>
    </location>
</feature>
<feature type="transmembrane region" description="Helical" evidence="1">
    <location>
        <begin position="191"/>
        <end position="219"/>
    </location>
</feature>
<name>A0ABU1S529_9FLAO</name>
<dbReference type="EMBL" id="JAVDTX010000006">
    <property type="protein sequence ID" value="MDR6846143.1"/>
    <property type="molecule type" value="Genomic_DNA"/>
</dbReference>
<keyword evidence="1" id="KW-0812">Transmembrane</keyword>
<keyword evidence="3" id="KW-1185">Reference proteome</keyword>
<dbReference type="RefSeq" id="WP_310008099.1">
    <property type="nucleotide sequence ID" value="NZ_JAVDTX010000006.1"/>
</dbReference>
<proteinExistence type="predicted"/>
<protein>
    <recommendedName>
        <fullName evidence="4">O-Antigen ligase</fullName>
    </recommendedName>
</protein>
<keyword evidence="1" id="KW-1133">Transmembrane helix</keyword>
<feature type="transmembrane region" description="Helical" evidence="1">
    <location>
        <begin position="164"/>
        <end position="185"/>
    </location>
</feature>
<dbReference type="Proteomes" id="UP001261871">
    <property type="component" value="Unassembled WGS sequence"/>
</dbReference>
<comment type="caution">
    <text evidence="2">The sequence shown here is derived from an EMBL/GenBank/DDBJ whole genome shotgun (WGS) entry which is preliminary data.</text>
</comment>
<evidence type="ECO:0000313" key="3">
    <source>
        <dbReference type="Proteomes" id="UP001261871"/>
    </source>
</evidence>
<keyword evidence="1" id="KW-0472">Membrane</keyword>
<organism evidence="2 3">
    <name type="scientific">Flavobacterium granuli</name>
    <dbReference type="NCBI Taxonomy" id="280093"/>
    <lineage>
        <taxon>Bacteria</taxon>
        <taxon>Pseudomonadati</taxon>
        <taxon>Bacteroidota</taxon>
        <taxon>Flavobacteriia</taxon>
        <taxon>Flavobacteriales</taxon>
        <taxon>Flavobacteriaceae</taxon>
        <taxon>Flavobacterium</taxon>
    </lineage>
</organism>
<feature type="transmembrane region" description="Helical" evidence="1">
    <location>
        <begin position="90"/>
        <end position="112"/>
    </location>
</feature>
<evidence type="ECO:0000256" key="1">
    <source>
        <dbReference type="SAM" id="Phobius"/>
    </source>
</evidence>
<accession>A0ABU1S529</accession>
<feature type="transmembrane region" description="Helical" evidence="1">
    <location>
        <begin position="132"/>
        <end position="152"/>
    </location>
</feature>
<evidence type="ECO:0000313" key="2">
    <source>
        <dbReference type="EMBL" id="MDR6846143.1"/>
    </source>
</evidence>
<sequence length="240" mass="27544">MQRTGATKLKDYSNSIRASGLFSEPGSYSVYIYILISMKLLLTKEIDWSMLLGIISMLLSFSMTGILMVGYFVAFYFFITSYDLKKIKNLFFLFFGLLVLLYFKSAVFLGPIQDRLFNLKDDSSAEARFEGGYYYFIQNDFFYTGLGIGTISEKITASSVILGGLFELGIVILVIFLALQFIFAFKWSTNLMCFLIIIPVLMSNISFNQIIYSIFYSFITLNFYQLKNTQEENNPSFNIL</sequence>
<evidence type="ECO:0008006" key="4">
    <source>
        <dbReference type="Google" id="ProtNLM"/>
    </source>
</evidence>
<gene>
    <name evidence="2" type="ORF">J2W95_002854</name>
</gene>